<dbReference type="Proteomes" id="UP001157017">
    <property type="component" value="Unassembled WGS sequence"/>
</dbReference>
<organism evidence="1 2">
    <name type="scientific">Angustibacter aerolatus</name>
    <dbReference type="NCBI Taxonomy" id="1162965"/>
    <lineage>
        <taxon>Bacteria</taxon>
        <taxon>Bacillati</taxon>
        <taxon>Actinomycetota</taxon>
        <taxon>Actinomycetes</taxon>
        <taxon>Kineosporiales</taxon>
        <taxon>Kineosporiaceae</taxon>
    </lineage>
</organism>
<protein>
    <submittedName>
        <fullName evidence="1">Uncharacterized protein</fullName>
    </submittedName>
</protein>
<keyword evidence="2" id="KW-1185">Reference proteome</keyword>
<comment type="caution">
    <text evidence="1">The sequence shown here is derived from an EMBL/GenBank/DDBJ whole genome shotgun (WGS) entry which is preliminary data.</text>
</comment>
<sequence>MSTVSAVTAKPSGACCTLSPWLIHTDCSSVWPRNSVDASVRTRAGVPPYSRWPVCATSPPSAFAIAWNP</sequence>
<name>A0ABQ6JL70_9ACTN</name>
<accession>A0ABQ6JL70</accession>
<reference evidence="2" key="1">
    <citation type="journal article" date="2019" name="Int. J. Syst. Evol. Microbiol.">
        <title>The Global Catalogue of Microorganisms (GCM) 10K type strain sequencing project: providing services to taxonomists for standard genome sequencing and annotation.</title>
        <authorList>
            <consortium name="The Broad Institute Genomics Platform"/>
            <consortium name="The Broad Institute Genome Sequencing Center for Infectious Disease"/>
            <person name="Wu L."/>
            <person name="Ma J."/>
        </authorList>
    </citation>
    <scope>NUCLEOTIDE SEQUENCE [LARGE SCALE GENOMIC DNA]</scope>
    <source>
        <strain evidence="2">NBRC 108730</strain>
    </source>
</reference>
<gene>
    <name evidence="1" type="ORF">GCM10025868_33930</name>
</gene>
<evidence type="ECO:0000313" key="2">
    <source>
        <dbReference type="Proteomes" id="UP001157017"/>
    </source>
</evidence>
<dbReference type="EMBL" id="BSUZ01000001">
    <property type="protein sequence ID" value="GMA88143.1"/>
    <property type="molecule type" value="Genomic_DNA"/>
</dbReference>
<evidence type="ECO:0000313" key="1">
    <source>
        <dbReference type="EMBL" id="GMA88143.1"/>
    </source>
</evidence>
<proteinExistence type="predicted"/>